<keyword evidence="4" id="KW-1185">Reference proteome</keyword>
<sequence length="118" mass="14194">MVIIPWLLEHTLFCYLDFQLKELYHIARFEKATRYYSICIEKDLLGDWTINVCNGRIKSRLGQNRILAFADYNEAFEHFCLMAKQRKQRKYQLENYKTDDALFLQFLLVMSCTKLPIL</sequence>
<evidence type="ECO:0000313" key="3">
    <source>
        <dbReference type="EMBL" id="SPX62007.1"/>
    </source>
</evidence>
<evidence type="ECO:0000259" key="1">
    <source>
        <dbReference type="Pfam" id="PF05406"/>
    </source>
</evidence>
<dbReference type="SUPFAM" id="SSF142921">
    <property type="entry name" value="WGR domain-like"/>
    <property type="match status" value="1"/>
</dbReference>
<proteinExistence type="predicted"/>
<dbReference type="OrthoDB" id="5649668at2"/>
<dbReference type="Proteomes" id="UP000054698">
    <property type="component" value="Unassembled WGS sequence"/>
</dbReference>
<dbReference type="InterPro" id="IPR049809">
    <property type="entry name" value="YehF/YfeS-like_WGR"/>
</dbReference>
<dbReference type="AlphaFoldDB" id="A0A0W0TH32"/>
<dbReference type="STRING" id="453.Lfee_2593"/>
<dbReference type="EMBL" id="LNYB01000085">
    <property type="protein sequence ID" value="KTC94929.1"/>
    <property type="molecule type" value="Genomic_DNA"/>
</dbReference>
<protein>
    <recommendedName>
        <fullName evidence="1">WGR domain-containing protein</fullName>
    </recommendedName>
</protein>
<dbReference type="InterPro" id="IPR036930">
    <property type="entry name" value="WGR_dom_sf"/>
</dbReference>
<dbReference type="CDD" id="cd07996">
    <property type="entry name" value="WGR_MMR_like"/>
    <property type="match status" value="1"/>
</dbReference>
<evidence type="ECO:0000313" key="2">
    <source>
        <dbReference type="EMBL" id="KTC94929.1"/>
    </source>
</evidence>
<dbReference type="InterPro" id="IPR008893">
    <property type="entry name" value="WGR_domain"/>
</dbReference>
<gene>
    <name evidence="2" type="ORF">Lfee_2593</name>
    <name evidence="3" type="ORF">NCTC12022_02764</name>
</gene>
<reference evidence="2 4" key="1">
    <citation type="submission" date="2015-11" db="EMBL/GenBank/DDBJ databases">
        <title>Genomic analysis of 38 Legionella species identifies large and diverse effector repertoires.</title>
        <authorList>
            <person name="Burstein D."/>
            <person name="Amaro F."/>
            <person name="Zusman T."/>
            <person name="Lifshitz Z."/>
            <person name="Cohen O."/>
            <person name="Gilbert J.A."/>
            <person name="Pupko T."/>
            <person name="Shuman H.A."/>
            <person name="Segal G."/>
        </authorList>
    </citation>
    <scope>NUCLEOTIDE SEQUENCE [LARGE SCALE GENOMIC DNA]</scope>
    <source>
        <strain evidence="2 4">WO-44C</strain>
    </source>
</reference>
<evidence type="ECO:0000313" key="5">
    <source>
        <dbReference type="Proteomes" id="UP000251942"/>
    </source>
</evidence>
<dbReference type="RefSeq" id="WP_058447436.1">
    <property type="nucleotide sequence ID" value="NZ_CAAAHT010000112.1"/>
</dbReference>
<dbReference type="Pfam" id="PF05406">
    <property type="entry name" value="WGR"/>
    <property type="match status" value="1"/>
</dbReference>
<evidence type="ECO:0000313" key="4">
    <source>
        <dbReference type="Proteomes" id="UP000054698"/>
    </source>
</evidence>
<dbReference type="Proteomes" id="UP000251942">
    <property type="component" value="Unassembled WGS sequence"/>
</dbReference>
<reference evidence="3 5" key="2">
    <citation type="submission" date="2018-06" db="EMBL/GenBank/DDBJ databases">
        <authorList>
            <consortium name="Pathogen Informatics"/>
            <person name="Doyle S."/>
        </authorList>
    </citation>
    <scope>NUCLEOTIDE SEQUENCE [LARGE SCALE GENOMIC DNA]</scope>
    <source>
        <strain evidence="3 5">NCTC12022</strain>
    </source>
</reference>
<accession>A0A0W0TH32</accession>
<feature type="domain" description="WGR" evidence="1">
    <location>
        <begin position="31"/>
        <end position="93"/>
    </location>
</feature>
<organism evidence="2 4">
    <name type="scientific">Legionella feeleii</name>
    <dbReference type="NCBI Taxonomy" id="453"/>
    <lineage>
        <taxon>Bacteria</taxon>
        <taxon>Pseudomonadati</taxon>
        <taxon>Pseudomonadota</taxon>
        <taxon>Gammaproteobacteria</taxon>
        <taxon>Legionellales</taxon>
        <taxon>Legionellaceae</taxon>
        <taxon>Legionella</taxon>
    </lineage>
</organism>
<dbReference type="PATRIC" id="fig|453.4.peg.2843"/>
<name>A0A0W0TH32_9GAMM</name>
<dbReference type="EMBL" id="UASS01000032">
    <property type="protein sequence ID" value="SPX62007.1"/>
    <property type="molecule type" value="Genomic_DNA"/>
</dbReference>